<evidence type="ECO:0000313" key="2">
    <source>
        <dbReference type="Proteomes" id="UP001327027"/>
    </source>
</evidence>
<sequence length="233" mass="24701">MKSVYFSVLFFFIVNIGVFAQIDANALMGLPTATTADRNAITGVQEGSLIYDTDTNRVYEYTNTGWQEMLTTGNVYVGAFQISAAGNVNVTGIPFQPTSVTFVAHANVESFDLNSDGGTNNDQGIRNSYGTMNGFARQDGATITQQVIYVGGSGNSINDISRFASSSNAIGLRYGSQNGNSLGIITGSVTSFNTDGFSITATYTNGTLTNAGQNVFPADINNEGVVVLFTAYR</sequence>
<reference evidence="1 2" key="1">
    <citation type="journal article" date="2013" name="Int. J. Syst. Evol. Microbiol.">
        <title>Aquimarina gracilis sp. nov., isolated from the gut microflora of a mussel, Mytilus coruscus, and emended description of Aquimarina spongiae.</title>
        <authorList>
            <person name="Park S.C."/>
            <person name="Choe H.N."/>
            <person name="Baik K.S."/>
            <person name="Seong C.N."/>
        </authorList>
    </citation>
    <scope>NUCLEOTIDE SEQUENCE [LARGE SCALE GENOMIC DNA]</scope>
    <source>
        <strain evidence="1 2">PSC32</strain>
    </source>
</reference>
<protein>
    <recommendedName>
        <fullName evidence="3">Curlin associated repeat-containing protein</fullName>
    </recommendedName>
</protein>
<gene>
    <name evidence="1" type="ORF">U6A24_17770</name>
</gene>
<evidence type="ECO:0000313" key="1">
    <source>
        <dbReference type="EMBL" id="MEB3347328.1"/>
    </source>
</evidence>
<comment type="caution">
    <text evidence="1">The sequence shown here is derived from an EMBL/GenBank/DDBJ whole genome shotgun (WGS) entry which is preliminary data.</text>
</comment>
<organism evidence="1 2">
    <name type="scientific">Aquimarina gracilis</name>
    <dbReference type="NCBI Taxonomy" id="874422"/>
    <lineage>
        <taxon>Bacteria</taxon>
        <taxon>Pseudomonadati</taxon>
        <taxon>Bacteroidota</taxon>
        <taxon>Flavobacteriia</taxon>
        <taxon>Flavobacteriales</taxon>
        <taxon>Flavobacteriaceae</taxon>
        <taxon>Aquimarina</taxon>
    </lineage>
</organism>
<proteinExistence type="predicted"/>
<accession>A0ABU5ZZS4</accession>
<name>A0ABU5ZZS4_9FLAO</name>
<dbReference type="EMBL" id="JAYKLX010000008">
    <property type="protein sequence ID" value="MEB3347328.1"/>
    <property type="molecule type" value="Genomic_DNA"/>
</dbReference>
<dbReference type="Proteomes" id="UP001327027">
    <property type="component" value="Unassembled WGS sequence"/>
</dbReference>
<evidence type="ECO:0008006" key="3">
    <source>
        <dbReference type="Google" id="ProtNLM"/>
    </source>
</evidence>
<keyword evidence="2" id="KW-1185">Reference proteome</keyword>